<keyword evidence="8" id="KW-1185">Reference proteome</keyword>
<dbReference type="GO" id="GO:0005739">
    <property type="term" value="C:mitochondrion"/>
    <property type="evidence" value="ECO:0007669"/>
    <property type="project" value="TreeGrafter"/>
</dbReference>
<keyword evidence="2" id="KW-0677">Repeat</keyword>
<evidence type="ECO:0000313" key="7">
    <source>
        <dbReference type="EMBL" id="CAD7277984.1"/>
    </source>
</evidence>
<dbReference type="GO" id="GO:0006637">
    <property type="term" value="P:acyl-CoA metabolic process"/>
    <property type="evidence" value="ECO:0007669"/>
    <property type="project" value="TreeGrafter"/>
</dbReference>
<dbReference type="SUPFAM" id="SSF54637">
    <property type="entry name" value="Thioesterase/thiol ester dehydrase-isomerase"/>
    <property type="match status" value="2"/>
</dbReference>
<evidence type="ECO:0000259" key="6">
    <source>
        <dbReference type="PROSITE" id="PS51770"/>
    </source>
</evidence>
<dbReference type="Proteomes" id="UP000678499">
    <property type="component" value="Unassembled WGS sequence"/>
</dbReference>
<sequence length="464" mass="52345">MLGLFLLTLKMLLKRCSAFVTTCVRRMSGAPRRFPVQGGPITLQQHWCSNIKLALMQFQGIVSLSGFHAINWSFLAFLVNTELSRSTGAQTSFDPELFAQERSRLLSVLPKTQAELPKRTQRDSYAEVVIPLESDVELQNQFVNVYQGIRTGRLLECLDVFSVYVCFKYAYNEKQNVPSPFSIVTALVDNLTLRPGAFLNPKKDILLTGFVSWVGRSSMEVTMSVLQDDTEKLRSNFVMVARDPLNRGSAVINAMSLENDDDRLYFEKGEANVLKRKASGDESLLKSPPNGEESKLIHEMFLRSDDFTADSAPPGANEKFMSEATYKDITLCHPNHRNRYNKIFGGFVMRLAYELGWASATSYCGTRMGATFIDDILFRRPVEVGSILHLTSVIGYTEGDSVLVRVRADVEDYKTGKKELTNTFYFTFKAMDGSTVPSVIPRSYKGYMIYLDARRHFLKNLASQ</sequence>
<dbReference type="EMBL" id="OA883115">
    <property type="protein sequence ID" value="CAD7277984.1"/>
    <property type="molecule type" value="Genomic_DNA"/>
</dbReference>
<keyword evidence="5" id="KW-0732">Signal</keyword>
<feature type="domain" description="HotDog ACOT-type" evidence="6">
    <location>
        <begin position="322"/>
        <end position="434"/>
    </location>
</feature>
<dbReference type="OrthoDB" id="331699at2759"/>
<feature type="domain" description="HotDog ACOT-type" evidence="6">
    <location>
        <begin position="128"/>
        <end position="245"/>
    </location>
</feature>
<keyword evidence="3" id="KW-0378">Hydrolase</keyword>
<dbReference type="AlphaFoldDB" id="A0A7R9BNY3"/>
<dbReference type="Pfam" id="PF03061">
    <property type="entry name" value="4HBT"/>
    <property type="match status" value="1"/>
</dbReference>
<keyword evidence="4" id="KW-0809">Transit peptide</keyword>
<evidence type="ECO:0000256" key="1">
    <source>
        <dbReference type="ARBA" id="ARBA00010458"/>
    </source>
</evidence>
<evidence type="ECO:0000256" key="5">
    <source>
        <dbReference type="SAM" id="SignalP"/>
    </source>
</evidence>
<proteinExistence type="inferred from homology"/>
<evidence type="ECO:0000313" key="8">
    <source>
        <dbReference type="Proteomes" id="UP000678499"/>
    </source>
</evidence>
<reference evidence="7" key="1">
    <citation type="submission" date="2020-11" db="EMBL/GenBank/DDBJ databases">
        <authorList>
            <person name="Tran Van P."/>
        </authorList>
    </citation>
    <scope>NUCLEOTIDE SEQUENCE</scope>
</reference>
<dbReference type="GO" id="GO:0047617">
    <property type="term" value="F:fatty acyl-CoA hydrolase activity"/>
    <property type="evidence" value="ECO:0007669"/>
    <property type="project" value="TreeGrafter"/>
</dbReference>
<dbReference type="EMBL" id="CAJPEX010001078">
    <property type="protein sequence ID" value="CAG0918136.1"/>
    <property type="molecule type" value="Genomic_DNA"/>
</dbReference>
<dbReference type="InterPro" id="IPR029069">
    <property type="entry name" value="HotDog_dom_sf"/>
</dbReference>
<dbReference type="PANTHER" id="PTHR12655:SF0">
    <property type="entry name" value="ACYL-COENZYME A THIOESTERASE 9, MITOCHONDRIAL"/>
    <property type="match status" value="1"/>
</dbReference>
<comment type="similarity">
    <text evidence="1">Belongs to the acyl coenzyme A hydrolase family.</text>
</comment>
<dbReference type="PANTHER" id="PTHR12655">
    <property type="entry name" value="ACYL-COA THIOESTERASE"/>
    <property type="match status" value="1"/>
</dbReference>
<dbReference type="Gene3D" id="3.10.129.10">
    <property type="entry name" value="Hotdog Thioesterase"/>
    <property type="match status" value="2"/>
</dbReference>
<feature type="signal peptide" evidence="5">
    <location>
        <begin position="1"/>
        <end position="18"/>
    </location>
</feature>
<feature type="chain" id="PRO_5036210206" description="HotDog ACOT-type domain-containing protein" evidence="5">
    <location>
        <begin position="19"/>
        <end position="464"/>
    </location>
</feature>
<name>A0A7R9BNY3_9CRUS</name>
<evidence type="ECO:0000256" key="3">
    <source>
        <dbReference type="ARBA" id="ARBA00022801"/>
    </source>
</evidence>
<dbReference type="InterPro" id="IPR033120">
    <property type="entry name" value="HOTDOG_ACOT"/>
</dbReference>
<dbReference type="PROSITE" id="PS51770">
    <property type="entry name" value="HOTDOG_ACOT"/>
    <property type="match status" value="2"/>
</dbReference>
<gene>
    <name evidence="7" type="ORF">NMOB1V02_LOCUS5700</name>
</gene>
<dbReference type="InterPro" id="IPR006683">
    <property type="entry name" value="Thioestr_dom"/>
</dbReference>
<protein>
    <recommendedName>
        <fullName evidence="6">HotDog ACOT-type domain-containing protein</fullName>
    </recommendedName>
</protein>
<evidence type="ECO:0000256" key="2">
    <source>
        <dbReference type="ARBA" id="ARBA00022737"/>
    </source>
</evidence>
<accession>A0A7R9BNY3</accession>
<organism evidence="7">
    <name type="scientific">Notodromas monacha</name>
    <dbReference type="NCBI Taxonomy" id="399045"/>
    <lineage>
        <taxon>Eukaryota</taxon>
        <taxon>Metazoa</taxon>
        <taxon>Ecdysozoa</taxon>
        <taxon>Arthropoda</taxon>
        <taxon>Crustacea</taxon>
        <taxon>Oligostraca</taxon>
        <taxon>Ostracoda</taxon>
        <taxon>Podocopa</taxon>
        <taxon>Podocopida</taxon>
        <taxon>Cypridocopina</taxon>
        <taxon>Cypridoidea</taxon>
        <taxon>Cyprididae</taxon>
        <taxon>Notodromas</taxon>
    </lineage>
</organism>
<dbReference type="CDD" id="cd03442">
    <property type="entry name" value="BFIT_BACH"/>
    <property type="match status" value="1"/>
</dbReference>
<evidence type="ECO:0000256" key="4">
    <source>
        <dbReference type="ARBA" id="ARBA00022946"/>
    </source>
</evidence>